<protein>
    <submittedName>
        <fullName evidence="1">Uncharacterized protein</fullName>
    </submittedName>
</protein>
<reference evidence="1" key="1">
    <citation type="submission" date="2022-03" db="EMBL/GenBank/DDBJ databases">
        <authorList>
            <person name="Martin H S."/>
        </authorList>
    </citation>
    <scope>NUCLEOTIDE SEQUENCE</scope>
</reference>
<keyword evidence="2" id="KW-1185">Reference proteome</keyword>
<dbReference type="EMBL" id="OW152815">
    <property type="protein sequence ID" value="CAH2062870.1"/>
    <property type="molecule type" value="Genomic_DNA"/>
</dbReference>
<accession>A0ABN8IP53</accession>
<gene>
    <name evidence="1" type="ORF">IPOD504_LOCUS12250</name>
</gene>
<name>A0ABN8IP53_9NEOP</name>
<organism evidence="1 2">
    <name type="scientific">Iphiclides podalirius</name>
    <name type="common">scarce swallowtail</name>
    <dbReference type="NCBI Taxonomy" id="110791"/>
    <lineage>
        <taxon>Eukaryota</taxon>
        <taxon>Metazoa</taxon>
        <taxon>Ecdysozoa</taxon>
        <taxon>Arthropoda</taxon>
        <taxon>Hexapoda</taxon>
        <taxon>Insecta</taxon>
        <taxon>Pterygota</taxon>
        <taxon>Neoptera</taxon>
        <taxon>Endopterygota</taxon>
        <taxon>Lepidoptera</taxon>
        <taxon>Glossata</taxon>
        <taxon>Ditrysia</taxon>
        <taxon>Papilionoidea</taxon>
        <taxon>Papilionidae</taxon>
        <taxon>Papilioninae</taxon>
        <taxon>Iphiclides</taxon>
    </lineage>
</organism>
<sequence>MTQASINYGRGPAQTLAWNRHDRGWRQMCSPMTPPLRSGRVAGLQLAQLPAIVGGMSGRRARAAVARIKCGAQTRWLIGPPFDCGCATARGCGNRFYRGLCHRYLCSGGNVLKSDWM</sequence>
<evidence type="ECO:0000313" key="1">
    <source>
        <dbReference type="EMBL" id="CAH2062870.1"/>
    </source>
</evidence>
<feature type="non-terminal residue" evidence="1">
    <location>
        <position position="117"/>
    </location>
</feature>
<dbReference type="Proteomes" id="UP000837857">
    <property type="component" value="Chromosome 3"/>
</dbReference>
<proteinExistence type="predicted"/>
<evidence type="ECO:0000313" key="2">
    <source>
        <dbReference type="Proteomes" id="UP000837857"/>
    </source>
</evidence>